<proteinExistence type="predicted"/>
<protein>
    <submittedName>
        <fullName evidence="1">Tail protein</fullName>
    </submittedName>
</protein>
<dbReference type="EMBL" id="BK015657">
    <property type="protein sequence ID" value="DAE18514.1"/>
    <property type="molecule type" value="Genomic_DNA"/>
</dbReference>
<accession>A0A8S5QHQ1</accession>
<name>A0A8S5QHQ1_9CAUD</name>
<sequence>MELKIYSQSGDLKLTVSTSSSSTWNRELMTENAVSVSFTHPFYVPLDVNDYVMMEGVRFSIKKEYKPKQKNTQTYSYSVKFYAPIHDAEQVMYLHLTDGEYNPQFSLDGSPREHLQKWADNMNRIYGREVWSIGDVVVADNRTIEYNNVTCWDAATMIAEAFGTEWWTDGFTFNLSRCEHGEPVELGYMQGLTSLVQSENSDSVKFFTRLIPLGSTKNIDPSRYGFSRLQLPDRAKYVDRNTNYGLYEYVEEDAFAGVFPHYTGSVTAVRSEEKTGDDGNKFTVYYFQDNGMVFDPNKNEIAGLVKHVSFQTGELAGRDFEANYDSQTGEWEIINTYPDEETQIPGGNLIPAVGDRYIPWNFRMPVEYETQAELDYKAAVDDYLVKYSEDISKYGGDTDYIYIDRHSVPLLPGQRVRLLSDKYFPASNGQKETRMTKVVRKLDNLSIATIECTNEVGKGWKKRVDSDIDRLKYVIDEKVAQMFIEVLKTWDMKEPSNYNVFSALRSRAEFLSKKYPDETKYLMKFLAGLECGEFSPGSTGVGIYKDEAGNWHIETDYLDVRVKFTAKEVEIQKVFHIGGAEIKSSASMKCVRVEELEDVYRCYMNTTDNDGQVIYNRFKVNDQAYVQTFNLERQADGTMGNHFLWRLVTAVGDDYIDLSKEVCALASDAPKAFDDIVQLGYRGTDDPSRQVAVIDAGAGEGAPYYRQYVGVNSFHLPEPETQLKPGDNKLSGVVHIRPNSTGAANLSDLPDFIQQAQQMGTVNLLRNSGFTGDYKTEELSPDTELTEDSEMYSKALEFWTGMATVQEDTVAVSGRSAVLGSLSQSVALINQELYVISYKAKGGSLTVSCGDYSVAQPLTSEYQRYKHGFTFSGAGVFMMSGSAAVCDVQLERGTIATDWKPSPLDNDKSMAEFQSLSYIYDVLKNGSVDIIGGLILSSMIQLGNYKDGKMQKVTAGISGVYNDNDDVYTWGGGTFEQAIRTVMMFKNNPKYQPTEAELASIANAVITHGGRAILNDVILRGYIYALGGVFKGSVEIADGKILLNEDGSGRLADGTIFWDTYGRMFQKSRSIILWRDVAKEMSEQGVTDRYNIDFHAGTYLNVSCYYSDARVIDLPAPSETPNMVLDLRARLVGRLDAAYPISCEADGGIRIYNSDAKSYDTVQTVHFPVGLDSSWAEDTIESMEDSDGYHWYAGSKFSSI</sequence>
<evidence type="ECO:0000313" key="1">
    <source>
        <dbReference type="EMBL" id="DAE18514.1"/>
    </source>
</evidence>
<reference evidence="1" key="1">
    <citation type="journal article" date="2021" name="Proc. Natl. Acad. Sci. U.S.A.">
        <title>A Catalog of Tens of Thousands of Viruses from Human Metagenomes Reveals Hidden Associations with Chronic Diseases.</title>
        <authorList>
            <person name="Tisza M.J."/>
            <person name="Buck C.B."/>
        </authorList>
    </citation>
    <scope>NUCLEOTIDE SEQUENCE</scope>
    <source>
        <strain evidence="1">CtgpD8</strain>
    </source>
</reference>
<organism evidence="1">
    <name type="scientific">Myoviridae sp. ctgpD8</name>
    <dbReference type="NCBI Taxonomy" id="2825149"/>
    <lineage>
        <taxon>Viruses</taxon>
        <taxon>Duplodnaviria</taxon>
        <taxon>Heunggongvirae</taxon>
        <taxon>Uroviricota</taxon>
        <taxon>Caudoviricetes</taxon>
    </lineage>
</organism>